<comment type="subunit">
    <text evidence="9">Heterodimer of an alpha and a beta subunit.</text>
</comment>
<dbReference type="Gene3D" id="1.50.10.20">
    <property type="match status" value="1"/>
</dbReference>
<keyword evidence="7" id="KW-0677">Repeat</keyword>
<evidence type="ECO:0000256" key="3">
    <source>
        <dbReference type="ARBA" id="ARBA00015798"/>
    </source>
</evidence>
<dbReference type="PANTHER" id="PTHR11774">
    <property type="entry name" value="GERANYLGERANYL TRANSFERASE TYPE BETA SUBUNIT"/>
    <property type="match status" value="1"/>
</dbReference>
<evidence type="ECO:0000256" key="1">
    <source>
        <dbReference type="ARBA" id="ARBA00010497"/>
    </source>
</evidence>
<evidence type="ECO:0000313" key="11">
    <source>
        <dbReference type="EMBL" id="KAG0670590.1"/>
    </source>
</evidence>
<gene>
    <name evidence="11" type="primary">RAM1</name>
    <name evidence="11" type="ORF">C6P45_002156</name>
</gene>
<feature type="domain" description="Prenyltransferase alpha-alpha toroid" evidence="10">
    <location>
        <begin position="82"/>
        <end position="386"/>
    </location>
</feature>
<keyword evidence="12" id="KW-1185">Reference proteome</keyword>
<dbReference type="GO" id="GO:0008270">
    <property type="term" value="F:zinc ion binding"/>
    <property type="evidence" value="ECO:0007669"/>
    <property type="project" value="UniProtKB-UniRule"/>
</dbReference>
<dbReference type="OrthoDB" id="10261146at2759"/>
<keyword evidence="5 9" id="KW-0808">Transferase</keyword>
<dbReference type="InterPro" id="IPR045089">
    <property type="entry name" value="PGGT1B-like"/>
</dbReference>
<dbReference type="SUPFAM" id="SSF48239">
    <property type="entry name" value="Terpenoid cyclases/Protein prenyltransferases"/>
    <property type="match status" value="1"/>
</dbReference>
<proteinExistence type="inferred from homology"/>
<evidence type="ECO:0000256" key="8">
    <source>
        <dbReference type="ARBA" id="ARBA00022833"/>
    </source>
</evidence>
<dbReference type="Proteomes" id="UP000750334">
    <property type="component" value="Unassembled WGS sequence"/>
</dbReference>
<keyword evidence="6 9" id="KW-0479">Metal-binding</keyword>
<dbReference type="AlphaFoldDB" id="A0A9P6WD41"/>
<dbReference type="GO" id="GO:0004660">
    <property type="term" value="F:protein farnesyltransferase activity"/>
    <property type="evidence" value="ECO:0007669"/>
    <property type="project" value="UniProtKB-UniRule"/>
</dbReference>
<keyword evidence="8 9" id="KW-0862">Zinc</keyword>
<comment type="caution">
    <text evidence="11">The sequence shown here is derived from an EMBL/GenBank/DDBJ whole genome shotgun (WGS) entry which is preliminary data.</text>
</comment>
<comment type="catalytic activity">
    <reaction evidence="9">
        <text>L-cysteinyl-[protein] + (2E,6E)-farnesyl diphosphate = S-(2E,6E)-farnesyl-L-cysteinyl-[protein] + diphosphate</text>
        <dbReference type="Rhea" id="RHEA:13345"/>
        <dbReference type="Rhea" id="RHEA-COMP:10131"/>
        <dbReference type="Rhea" id="RHEA-COMP:11535"/>
        <dbReference type="ChEBI" id="CHEBI:29950"/>
        <dbReference type="ChEBI" id="CHEBI:33019"/>
        <dbReference type="ChEBI" id="CHEBI:86019"/>
        <dbReference type="ChEBI" id="CHEBI:175763"/>
    </reaction>
</comment>
<dbReference type="CDD" id="cd02893">
    <property type="entry name" value="FTase"/>
    <property type="match status" value="1"/>
</dbReference>
<dbReference type="PANTHER" id="PTHR11774:SF6">
    <property type="entry name" value="PROTEIN FARNESYLTRANSFERASE SUBUNIT BETA"/>
    <property type="match status" value="1"/>
</dbReference>
<evidence type="ECO:0000256" key="6">
    <source>
        <dbReference type="ARBA" id="ARBA00022723"/>
    </source>
</evidence>
<dbReference type="InterPro" id="IPR001330">
    <property type="entry name" value="Prenyltrans"/>
</dbReference>
<evidence type="ECO:0000256" key="9">
    <source>
        <dbReference type="RuleBase" id="RU365056"/>
    </source>
</evidence>
<name>A0A9P6WD41_MAUEX</name>
<evidence type="ECO:0000313" key="12">
    <source>
        <dbReference type="Proteomes" id="UP000750334"/>
    </source>
</evidence>
<sequence length="418" mass="46769">MSSRDINRANFINTKLLGRKREPIDVRSEEDPEIENIMKTVETETIIDREEVMEACVKLLNEPLHVLDKDFAAGGLTFAFNSSMPPQMVALDASQAWIVYWIANSMMMIDPSLLTNEIKRKIVRKLFLMSKDNGPFGGGESQLPHIASTYAAINALALCDNIDNCWNKINRDAIYKWLLSLKQPDGSFTTCNPIGERDTRGVYCALSIASLLNIMSDELTEGVVEYLQQCQTYEGGFGATRLGDEAHGGYTFCATASLVIMNKLNSIDIEKLMEWCAARQCTEEMGLCGRSNKLVDGCYSFWVGGTAAMLEANDYHGCLKKEALRKYILNCCQSKTGIALRDKPGKNGDFYHTNYVLLGLSITESKFYYHGDDKTNRTPFDILSKSLSVKEVPSGLAFINPVYGIPNESLQEFHEHFI</sequence>
<comment type="cofactor">
    <cofactor evidence="9">
        <name>Zn(2+)</name>
        <dbReference type="ChEBI" id="CHEBI:29105"/>
    </cofactor>
    <text evidence="9">Binds 1 zinc ion per subunit.</text>
</comment>
<dbReference type="InterPro" id="IPR026872">
    <property type="entry name" value="FTB"/>
</dbReference>
<evidence type="ECO:0000259" key="10">
    <source>
        <dbReference type="Pfam" id="PF00432"/>
    </source>
</evidence>
<evidence type="ECO:0000256" key="4">
    <source>
        <dbReference type="ARBA" id="ARBA00022602"/>
    </source>
</evidence>
<reference evidence="11 12" key="1">
    <citation type="submission" date="2020-11" db="EMBL/GenBank/DDBJ databases">
        <title>Kefir isolates.</title>
        <authorList>
            <person name="Marcisauskas S."/>
            <person name="Kim Y."/>
            <person name="Blasche S."/>
        </authorList>
    </citation>
    <scope>NUCLEOTIDE SEQUENCE [LARGE SCALE GENOMIC DNA]</scope>
    <source>
        <strain evidence="11 12">OG2</strain>
    </source>
</reference>
<organism evidence="11 12">
    <name type="scientific">Maudiozyma exigua</name>
    <name type="common">Yeast</name>
    <name type="synonym">Kazachstania exigua</name>
    <dbReference type="NCBI Taxonomy" id="34358"/>
    <lineage>
        <taxon>Eukaryota</taxon>
        <taxon>Fungi</taxon>
        <taxon>Dikarya</taxon>
        <taxon>Ascomycota</taxon>
        <taxon>Saccharomycotina</taxon>
        <taxon>Saccharomycetes</taxon>
        <taxon>Saccharomycetales</taxon>
        <taxon>Saccharomycetaceae</taxon>
        <taxon>Maudiozyma</taxon>
    </lineage>
</organism>
<dbReference type="Pfam" id="PF00432">
    <property type="entry name" value="Prenyltrans"/>
    <property type="match status" value="1"/>
</dbReference>
<dbReference type="GO" id="GO:0005965">
    <property type="term" value="C:protein farnesyltransferase complex"/>
    <property type="evidence" value="ECO:0007669"/>
    <property type="project" value="UniProtKB-UniRule"/>
</dbReference>
<keyword evidence="4 9" id="KW-0637">Prenyltransferase</keyword>
<dbReference type="GO" id="GO:0097354">
    <property type="term" value="P:prenylation"/>
    <property type="evidence" value="ECO:0007669"/>
    <property type="project" value="UniProtKB-UniRule"/>
</dbReference>
<comment type="function">
    <text evidence="9">Catalyzes the transfer of a farnesyl moiety from farnesyl diphosphate to a cysteine at the fourth position from the C-terminus of several proteins. The beta subunit is responsible for peptide-binding.</text>
</comment>
<evidence type="ECO:0000256" key="2">
    <source>
        <dbReference type="ARBA" id="ARBA00012702"/>
    </source>
</evidence>
<comment type="similarity">
    <text evidence="1 9">Belongs to the protein prenyltransferase subunit beta family.</text>
</comment>
<evidence type="ECO:0000256" key="7">
    <source>
        <dbReference type="ARBA" id="ARBA00022737"/>
    </source>
</evidence>
<dbReference type="EMBL" id="PUHR01000021">
    <property type="protein sequence ID" value="KAG0670590.1"/>
    <property type="molecule type" value="Genomic_DNA"/>
</dbReference>
<protein>
    <recommendedName>
        <fullName evidence="3 9">Protein farnesyltransferase subunit beta</fullName>
        <shortName evidence="9">FTase-beta</shortName>
        <ecNumber evidence="2 9">2.5.1.58</ecNumber>
    </recommendedName>
</protein>
<dbReference type="InterPro" id="IPR008930">
    <property type="entry name" value="Terpenoid_cyclase/PrenylTrfase"/>
</dbReference>
<dbReference type="EC" id="2.5.1.58" evidence="2 9"/>
<evidence type="ECO:0000256" key="5">
    <source>
        <dbReference type="ARBA" id="ARBA00022679"/>
    </source>
</evidence>
<accession>A0A9P6WD41</accession>